<evidence type="ECO:0000256" key="1">
    <source>
        <dbReference type="SAM" id="MobiDB-lite"/>
    </source>
</evidence>
<feature type="compositionally biased region" description="Polar residues" evidence="1">
    <location>
        <begin position="80"/>
        <end position="101"/>
    </location>
</feature>
<dbReference type="AlphaFoldDB" id="A0A1J9QE80"/>
<reference evidence="2 3" key="1">
    <citation type="submission" date="2015-07" db="EMBL/GenBank/DDBJ databases">
        <title>Emmonsia species relationships and genome sequence.</title>
        <authorList>
            <consortium name="The Broad Institute Genomics Platform"/>
            <person name="Cuomo C.A."/>
            <person name="Munoz J.F."/>
            <person name="Imamovic A."/>
            <person name="Priest M.E."/>
            <person name="Young S."/>
            <person name="Clay O.K."/>
            <person name="McEwen J.G."/>
        </authorList>
    </citation>
    <scope>NUCLEOTIDE SEQUENCE [LARGE SCALE GENOMIC DNA]</scope>
    <source>
        <strain evidence="2 3">UAMH 9510</strain>
    </source>
</reference>
<dbReference type="VEuPathDB" id="FungiDB:AJ78_06057"/>
<feature type="compositionally biased region" description="Polar residues" evidence="1">
    <location>
        <begin position="1"/>
        <end position="10"/>
    </location>
</feature>
<accession>A0A1J9QE80</accession>
<feature type="compositionally biased region" description="Pro residues" evidence="1">
    <location>
        <begin position="36"/>
        <end position="46"/>
    </location>
</feature>
<keyword evidence="3" id="KW-1185">Reference proteome</keyword>
<sequence length="241" mass="26273">MPNPTKSNGTKAPPPSPSRPQTPPDSLNHENLQPVNTPPAQTPPCNPIDESPQQSVTTGDGYQHSDAKELVEALREARADSTTSKSNPSEDTAETVLNNASKLKPQEQEISFSRNPESESPVLMDKYMSDIPPTWMECDPIFMDNENVGFDPAMKECFGMRTPKASKNNMEQPGTPVVDAAQYAWGERKPSPTDAVADADSWVAKACKERGKPENYVRARAIANPTDSFEDLAESSQAQNA</sequence>
<organism evidence="2 3">
    <name type="scientific">Emergomyces pasteurianus Ep9510</name>
    <dbReference type="NCBI Taxonomy" id="1447872"/>
    <lineage>
        <taxon>Eukaryota</taxon>
        <taxon>Fungi</taxon>
        <taxon>Dikarya</taxon>
        <taxon>Ascomycota</taxon>
        <taxon>Pezizomycotina</taxon>
        <taxon>Eurotiomycetes</taxon>
        <taxon>Eurotiomycetidae</taxon>
        <taxon>Onygenales</taxon>
        <taxon>Ajellomycetaceae</taxon>
        <taxon>Emergomyces</taxon>
    </lineage>
</organism>
<dbReference type="Proteomes" id="UP000182235">
    <property type="component" value="Unassembled WGS sequence"/>
</dbReference>
<evidence type="ECO:0000313" key="2">
    <source>
        <dbReference type="EMBL" id="OJD13485.1"/>
    </source>
</evidence>
<protein>
    <submittedName>
        <fullName evidence="2">Uncharacterized protein</fullName>
    </submittedName>
</protein>
<name>A0A1J9QE80_9EURO</name>
<feature type="compositionally biased region" description="Polar residues" evidence="1">
    <location>
        <begin position="51"/>
        <end position="60"/>
    </location>
</feature>
<feature type="compositionally biased region" description="Pro residues" evidence="1">
    <location>
        <begin position="12"/>
        <end position="23"/>
    </location>
</feature>
<dbReference type="OrthoDB" id="4186638at2759"/>
<gene>
    <name evidence="2" type="ORF">AJ78_06057</name>
</gene>
<evidence type="ECO:0000313" key="3">
    <source>
        <dbReference type="Proteomes" id="UP000182235"/>
    </source>
</evidence>
<proteinExistence type="predicted"/>
<dbReference type="EMBL" id="LGRN01000295">
    <property type="protein sequence ID" value="OJD13485.1"/>
    <property type="molecule type" value="Genomic_DNA"/>
</dbReference>
<comment type="caution">
    <text evidence="2">The sequence shown here is derived from an EMBL/GenBank/DDBJ whole genome shotgun (WGS) entry which is preliminary data.</text>
</comment>
<feature type="region of interest" description="Disordered" evidence="1">
    <location>
        <begin position="1"/>
        <end position="123"/>
    </location>
</feature>
<feature type="compositionally biased region" description="Basic and acidic residues" evidence="1">
    <location>
        <begin position="63"/>
        <end position="79"/>
    </location>
</feature>